<dbReference type="GO" id="GO:0000287">
    <property type="term" value="F:magnesium ion binding"/>
    <property type="evidence" value="ECO:0007669"/>
    <property type="project" value="InterPro"/>
</dbReference>
<organism evidence="1 2">
    <name type="scientific">Venustampulla echinocandica</name>
    <dbReference type="NCBI Taxonomy" id="2656787"/>
    <lineage>
        <taxon>Eukaryota</taxon>
        <taxon>Fungi</taxon>
        <taxon>Dikarya</taxon>
        <taxon>Ascomycota</taxon>
        <taxon>Pezizomycotina</taxon>
        <taxon>Leotiomycetes</taxon>
        <taxon>Helotiales</taxon>
        <taxon>Pleuroascaceae</taxon>
        <taxon>Venustampulla</taxon>
    </lineage>
</organism>
<gene>
    <name evidence="1" type="ORF">BP5553_04233</name>
</gene>
<name>A0A370TWJ0_9HELO</name>
<dbReference type="InterPro" id="IPR037143">
    <property type="entry name" value="4-PPantetheinyl_Trfase_dom_sf"/>
</dbReference>
<dbReference type="Proteomes" id="UP000254866">
    <property type="component" value="Unassembled WGS sequence"/>
</dbReference>
<keyword evidence="2" id="KW-1185">Reference proteome</keyword>
<dbReference type="EMBL" id="NPIC01000002">
    <property type="protein sequence ID" value="RDL39893.1"/>
    <property type="molecule type" value="Genomic_DNA"/>
</dbReference>
<dbReference type="GeneID" id="43597082"/>
<dbReference type="Gene3D" id="3.90.470.20">
    <property type="entry name" value="4'-phosphopantetheinyl transferase domain"/>
    <property type="match status" value="1"/>
</dbReference>
<dbReference type="OrthoDB" id="15433at2759"/>
<proteinExistence type="predicted"/>
<dbReference type="SUPFAM" id="SSF56214">
    <property type="entry name" value="4'-phosphopantetheinyl transferase"/>
    <property type="match status" value="2"/>
</dbReference>
<protein>
    <submittedName>
        <fullName evidence="1">Uncharacterized protein</fullName>
    </submittedName>
</protein>
<dbReference type="AlphaFoldDB" id="A0A370TWJ0"/>
<dbReference type="RefSeq" id="XP_031872549.1">
    <property type="nucleotide sequence ID" value="XM_032012856.1"/>
</dbReference>
<dbReference type="GO" id="GO:0008897">
    <property type="term" value="F:holo-[acyl-carrier-protein] synthase activity"/>
    <property type="evidence" value="ECO:0007669"/>
    <property type="project" value="InterPro"/>
</dbReference>
<reference evidence="1 2" key="1">
    <citation type="journal article" date="2018" name="IMA Fungus">
        <title>IMA Genome-F 9: Draft genome sequence of Annulohypoxylon stygium, Aspergillus mulundensis, Berkeleyomyces basicola (syn. Thielaviopsis basicola), Ceratocystis smalleyi, two Cercospora beticola strains, Coleophoma cylindrospora, Fusarium fracticaudum, Phialophora cf. hyalina, and Morchella septimelata.</title>
        <authorList>
            <person name="Wingfield B.D."/>
            <person name="Bills G.F."/>
            <person name="Dong Y."/>
            <person name="Huang W."/>
            <person name="Nel W.J."/>
            <person name="Swalarsk-Parry B.S."/>
            <person name="Vaghefi N."/>
            <person name="Wilken P.M."/>
            <person name="An Z."/>
            <person name="de Beer Z.W."/>
            <person name="De Vos L."/>
            <person name="Chen L."/>
            <person name="Duong T.A."/>
            <person name="Gao Y."/>
            <person name="Hammerbacher A."/>
            <person name="Kikkert J.R."/>
            <person name="Li Y."/>
            <person name="Li H."/>
            <person name="Li K."/>
            <person name="Li Q."/>
            <person name="Liu X."/>
            <person name="Ma X."/>
            <person name="Naidoo K."/>
            <person name="Pethybridge S.J."/>
            <person name="Sun J."/>
            <person name="Steenkamp E.T."/>
            <person name="van der Nest M.A."/>
            <person name="van Wyk S."/>
            <person name="Wingfield M.J."/>
            <person name="Xiong C."/>
            <person name="Yue Q."/>
            <person name="Zhang X."/>
        </authorList>
    </citation>
    <scope>NUCLEOTIDE SEQUENCE [LARGE SCALE GENOMIC DNA]</scope>
    <source>
        <strain evidence="1 2">BP 5553</strain>
    </source>
</reference>
<comment type="caution">
    <text evidence="1">The sequence shown here is derived from an EMBL/GenBank/DDBJ whole genome shotgun (WGS) entry which is preliminary data.</text>
</comment>
<evidence type="ECO:0000313" key="2">
    <source>
        <dbReference type="Proteomes" id="UP000254866"/>
    </source>
</evidence>
<sequence>MPRPFPLPICVGTDICHIPRIRRIILKNNGSSVKRFSRRILAEQEFARHWTRIETPIKAWRELGGHPCKDALLLGDASGDRDVGRDVKLNNAFKSPIKQRTAGQIETEIWKTAGFLAGRFAAKEAVIKAHHSRRLTYRDIDIIRRTPSSAGITASQPPVALVRGESGDWTKDGQLLPISISHDGDYATATCISYEPHLGGGVVEVPEHVRGEQIGD</sequence>
<accession>A0A370TWJ0</accession>
<evidence type="ECO:0000313" key="1">
    <source>
        <dbReference type="EMBL" id="RDL39893.1"/>
    </source>
</evidence>